<keyword evidence="1" id="KW-1133">Transmembrane helix</keyword>
<keyword evidence="1" id="KW-0812">Transmembrane</keyword>
<dbReference type="OrthoDB" id="2688021at2759"/>
<dbReference type="EMBL" id="ML994617">
    <property type="protein sequence ID" value="KAF2190962.1"/>
    <property type="molecule type" value="Genomic_DNA"/>
</dbReference>
<evidence type="ECO:0000256" key="1">
    <source>
        <dbReference type="SAM" id="Phobius"/>
    </source>
</evidence>
<name>A0A6A6EJ58_9PEZI</name>
<evidence type="ECO:0000313" key="3">
    <source>
        <dbReference type="Proteomes" id="UP000800200"/>
    </source>
</evidence>
<keyword evidence="1" id="KW-0472">Membrane</keyword>
<feature type="transmembrane region" description="Helical" evidence="1">
    <location>
        <begin position="199"/>
        <end position="218"/>
    </location>
</feature>
<dbReference type="AlphaFoldDB" id="A0A6A6EJ58"/>
<keyword evidence="3" id="KW-1185">Reference proteome</keyword>
<dbReference type="Proteomes" id="UP000800200">
    <property type="component" value="Unassembled WGS sequence"/>
</dbReference>
<feature type="transmembrane region" description="Helical" evidence="1">
    <location>
        <begin position="175"/>
        <end position="193"/>
    </location>
</feature>
<accession>A0A6A6EJ58</accession>
<organism evidence="2 3">
    <name type="scientific">Zopfia rhizophila CBS 207.26</name>
    <dbReference type="NCBI Taxonomy" id="1314779"/>
    <lineage>
        <taxon>Eukaryota</taxon>
        <taxon>Fungi</taxon>
        <taxon>Dikarya</taxon>
        <taxon>Ascomycota</taxon>
        <taxon>Pezizomycotina</taxon>
        <taxon>Dothideomycetes</taxon>
        <taxon>Dothideomycetes incertae sedis</taxon>
        <taxon>Zopfiaceae</taxon>
        <taxon>Zopfia</taxon>
    </lineage>
</organism>
<protein>
    <submittedName>
        <fullName evidence="2">Uncharacterized protein</fullName>
    </submittedName>
</protein>
<sequence>MELKPFEHGIGVASRHWRETRNTSSKHSQTLSAICEVYESRSLDHRQLSLVPNSVDLRWWMGCTVYKSERSSTLDHIETSGSGDVIMIMGDNAWCPDTTVFKVTPAIDIFFFASIQLLCTLALHTAKQPVNLHRDESTWHRASALKKSGAMIGRGSSKAAFTSWETVFLLVMKQLSHWLFGLCIVVSAFYWFTFHPVPLFTLARLVALLVIFATVWRIRDRRVDSQLFMGI</sequence>
<evidence type="ECO:0000313" key="2">
    <source>
        <dbReference type="EMBL" id="KAF2190962.1"/>
    </source>
</evidence>
<reference evidence="2" key="1">
    <citation type="journal article" date="2020" name="Stud. Mycol.">
        <title>101 Dothideomycetes genomes: a test case for predicting lifestyles and emergence of pathogens.</title>
        <authorList>
            <person name="Haridas S."/>
            <person name="Albert R."/>
            <person name="Binder M."/>
            <person name="Bloem J."/>
            <person name="Labutti K."/>
            <person name="Salamov A."/>
            <person name="Andreopoulos B."/>
            <person name="Baker S."/>
            <person name="Barry K."/>
            <person name="Bills G."/>
            <person name="Bluhm B."/>
            <person name="Cannon C."/>
            <person name="Castanera R."/>
            <person name="Culley D."/>
            <person name="Daum C."/>
            <person name="Ezra D."/>
            <person name="Gonzalez J."/>
            <person name="Henrissat B."/>
            <person name="Kuo A."/>
            <person name="Liang C."/>
            <person name="Lipzen A."/>
            <person name="Lutzoni F."/>
            <person name="Magnuson J."/>
            <person name="Mondo S."/>
            <person name="Nolan M."/>
            <person name="Ohm R."/>
            <person name="Pangilinan J."/>
            <person name="Park H.-J."/>
            <person name="Ramirez L."/>
            <person name="Alfaro M."/>
            <person name="Sun H."/>
            <person name="Tritt A."/>
            <person name="Yoshinaga Y."/>
            <person name="Zwiers L.-H."/>
            <person name="Turgeon B."/>
            <person name="Goodwin S."/>
            <person name="Spatafora J."/>
            <person name="Crous P."/>
            <person name="Grigoriev I."/>
        </authorList>
    </citation>
    <scope>NUCLEOTIDE SEQUENCE</scope>
    <source>
        <strain evidence="2">CBS 207.26</strain>
    </source>
</reference>
<gene>
    <name evidence="2" type="ORF">K469DRAFT_807986</name>
</gene>
<proteinExistence type="predicted"/>